<dbReference type="Pfam" id="PF17120">
    <property type="entry name" value="zf-RING_16"/>
    <property type="match status" value="1"/>
</dbReference>
<protein>
    <recommendedName>
        <fullName evidence="7">GATOR2 complex protein WDR24</fullName>
    </recommendedName>
</protein>
<dbReference type="Gene3D" id="2.130.10.10">
    <property type="entry name" value="YVTN repeat-like/Quinoprotein amine dehydrogenase"/>
    <property type="match status" value="3"/>
</dbReference>
<sequence>MAESKVEVIKRIGKGTLIYTADSPLNCLAVNPRAEVLAVAGRNLFQVFTIHEDKLVSLPRSKTPSRIFGTSSTSGYNDSSITASKSHLFEGSASGTGITTVTVPPSIQAPRSHSVTDVAWSCADDILATGSTGGDITLWDVGRNMTQISCFSGHTRSIHCITFHPSNAAELITASQDGTLKLFDIRGPLSGSAQRTFKWSTNSSSPFRDVAYCPRSPTLVAAGQENGMVSIWDTRKSARPVLGFQGHTCSVATLDWHPNWKGSGRNWLATAGAGDHLIKVWNFDQPAPGPSGCPSLLYSVRTSNVSRVRWRPSFQTQIVSSCNQTFDLSTYLWDLRRPYLPYASFEEHKGIVTSIAWSPCETNHFYTVGRDCLIIRHCVADGLRPAESASPVALSINVRGALAHAVSRDRVLANQPPPVVDETNVITQSPYYLALRNSTASFTPWNSSGFGVYECPPGFYAAPKTPDVMEVFAGECADQIGPQQQQQQQQQQKQQQMFSYLPPMGSVHSAELFVSQAQSLLYYLELSPESIRHPDVARLTTALLPDLIIALAKHYEFIGPSVDRVCAHNAAVALRFGQSFLVQFWSMLRSIYGQLPTESERFRSTARSIGRSSLTDATPPTVVFDSDAIRADHVRTTANTTAIADVADAVSAADNAVSDNRNPDLNQTQINVSKSEQNKSLVADVTPVESDRRAPAQSGVYLSEILRSIGLVNAKSRANAGLASQRSVSPASNVYRNTSDLSILRSDTMTTSTLQSQVTFNPSMIEQTLQPRVLNSTSLWNNLPAPQSSVMMPRCARHHDDLFLHEETVSPPGSPAHPPHAVSHTIAIRRKRGDSLGEMSKRSPHSPQPLTTTLGVSVSSAQTCDSLGEPVDFLLHYASNQVGTGGATAFGITPSEVPSTWTSETDGTDKPAQLINSKSSRQDSAHDADLIEALGVPDDPVIMEVPFLSDEAFQTRHPIEQHLYEALATPRIDGSTDRRRVLGPAPRGSGDDVIIGLDAQRNAAAVPIRHRTADRLLSLDLNSADPNATQLWVRKSHEVGPRPVDVKPQSSLVKDSADLHRNHEASHSDHTYKAAPDSAPIHCENEAKSDSIQLMAPINPSLAMMRYGHEPTLFNSVISSHLPDATPLVAQWFYDLVEYGHVQTVCTALLALGPERLRLFEWISEARVESWFTSYLELLSRFRLWIVSARIIKQCGSSLGGVDYALHSKELRRTVALQNSTRTLVGRTVADTDPRRTSVTTDVRTETPARMRWRSGGGSASGVNLMGATNASAIGFGVSALAPNVAMLNQASTSLSVRCGRCSKPLHASEATQRMTGHAGWACSRHTTTADPANVTCALCHLTVRGLFVWCRGCSHGGHLEHMQAWLNQRSECPAGCGHRCEYG</sequence>
<dbReference type="InterPro" id="IPR049566">
    <property type="entry name" value="WDR59_RTC1-like_RING_Znf"/>
</dbReference>
<dbReference type="GO" id="GO:1904263">
    <property type="term" value="P:positive regulation of TORC1 signaling"/>
    <property type="evidence" value="ECO:0007669"/>
    <property type="project" value="TreeGrafter"/>
</dbReference>
<feature type="domain" description="WDR59/RTC1-like RING zinc finger" evidence="9">
    <location>
        <begin position="1335"/>
        <end position="1382"/>
    </location>
</feature>
<reference evidence="10" key="1">
    <citation type="submission" date="2019-05" db="EMBL/GenBank/DDBJ databases">
        <title>Annotation for the trematode Fasciolopsis buski.</title>
        <authorList>
            <person name="Choi Y.-J."/>
        </authorList>
    </citation>
    <scope>NUCLEOTIDE SEQUENCE</scope>
    <source>
        <strain evidence="10">HT</strain>
        <tissue evidence="10">Whole worm</tissue>
    </source>
</reference>
<gene>
    <name evidence="10" type="ORF">FBUS_05299</name>
</gene>
<dbReference type="OrthoDB" id="60955at2759"/>
<dbReference type="SMART" id="SM00320">
    <property type="entry name" value="WD40"/>
    <property type="match status" value="7"/>
</dbReference>
<keyword evidence="2 8" id="KW-0853">WD repeat</keyword>
<name>A0A8E0RT43_9TREM</name>
<evidence type="ECO:0000313" key="10">
    <source>
        <dbReference type="EMBL" id="KAA0187041.1"/>
    </source>
</evidence>
<dbReference type="EMBL" id="LUCM01009398">
    <property type="protein sequence ID" value="KAA0187041.1"/>
    <property type="molecule type" value="Genomic_DNA"/>
</dbReference>
<dbReference type="PANTHER" id="PTHR46200:SF1">
    <property type="entry name" value="GATOR COMPLEX PROTEIN WDR24"/>
    <property type="match status" value="1"/>
</dbReference>
<dbReference type="GO" id="GO:0008270">
    <property type="term" value="F:zinc ion binding"/>
    <property type="evidence" value="ECO:0007669"/>
    <property type="project" value="UniProtKB-KW"/>
</dbReference>
<evidence type="ECO:0000259" key="9">
    <source>
        <dbReference type="Pfam" id="PF17120"/>
    </source>
</evidence>
<keyword evidence="4" id="KW-0677">Repeat</keyword>
<feature type="repeat" description="WD" evidence="8">
    <location>
        <begin position="244"/>
        <end position="284"/>
    </location>
</feature>
<keyword evidence="3" id="KW-0479">Metal-binding</keyword>
<dbReference type="InterPro" id="IPR019775">
    <property type="entry name" value="WD40_repeat_CS"/>
</dbReference>
<evidence type="ECO:0000256" key="2">
    <source>
        <dbReference type="ARBA" id="ARBA00022574"/>
    </source>
</evidence>
<proteinExistence type="inferred from homology"/>
<dbReference type="Proteomes" id="UP000728185">
    <property type="component" value="Unassembled WGS sequence"/>
</dbReference>
<feature type="repeat" description="WD" evidence="8">
    <location>
        <begin position="151"/>
        <end position="186"/>
    </location>
</feature>
<dbReference type="PANTHER" id="PTHR46200">
    <property type="entry name" value="GATOR COMPLEX PROTEIN WDR24"/>
    <property type="match status" value="1"/>
</dbReference>
<evidence type="ECO:0000256" key="6">
    <source>
        <dbReference type="ARBA" id="ARBA00022833"/>
    </source>
</evidence>
<dbReference type="PROSITE" id="PS50082">
    <property type="entry name" value="WD_REPEATS_2"/>
    <property type="match status" value="3"/>
</dbReference>
<dbReference type="PROSITE" id="PS50294">
    <property type="entry name" value="WD_REPEATS_REGION"/>
    <property type="match status" value="1"/>
</dbReference>
<dbReference type="GO" id="GO:0034198">
    <property type="term" value="P:cellular response to amino acid starvation"/>
    <property type="evidence" value="ECO:0007669"/>
    <property type="project" value="TreeGrafter"/>
</dbReference>
<evidence type="ECO:0000256" key="5">
    <source>
        <dbReference type="ARBA" id="ARBA00022771"/>
    </source>
</evidence>
<dbReference type="PROSITE" id="PS00678">
    <property type="entry name" value="WD_REPEATS_1"/>
    <property type="match status" value="1"/>
</dbReference>
<dbReference type="InterPro" id="IPR037590">
    <property type="entry name" value="WDR24"/>
</dbReference>
<dbReference type="Pfam" id="PF00400">
    <property type="entry name" value="WD40"/>
    <property type="match status" value="3"/>
</dbReference>
<dbReference type="GO" id="GO:0005829">
    <property type="term" value="C:cytosol"/>
    <property type="evidence" value="ECO:0007669"/>
    <property type="project" value="TreeGrafter"/>
</dbReference>
<dbReference type="CDD" id="cd16693">
    <property type="entry name" value="mRING-H2-C3H3C2_WDR24"/>
    <property type="match status" value="1"/>
</dbReference>
<evidence type="ECO:0000256" key="8">
    <source>
        <dbReference type="PROSITE-ProRule" id="PRU00221"/>
    </source>
</evidence>
<comment type="caution">
    <text evidence="10">The sequence shown here is derived from an EMBL/GenBank/DDBJ whole genome shotgun (WGS) entry which is preliminary data.</text>
</comment>
<keyword evidence="10" id="KW-0675">Receptor</keyword>
<evidence type="ECO:0000256" key="3">
    <source>
        <dbReference type="ARBA" id="ARBA00022723"/>
    </source>
</evidence>
<dbReference type="InterPro" id="IPR015943">
    <property type="entry name" value="WD40/YVTN_repeat-like_dom_sf"/>
</dbReference>
<dbReference type="SUPFAM" id="SSF50978">
    <property type="entry name" value="WD40 repeat-like"/>
    <property type="match status" value="1"/>
</dbReference>
<evidence type="ECO:0000313" key="11">
    <source>
        <dbReference type="Proteomes" id="UP000728185"/>
    </source>
</evidence>
<evidence type="ECO:0000256" key="7">
    <source>
        <dbReference type="ARBA" id="ARBA00040269"/>
    </source>
</evidence>
<evidence type="ECO:0000256" key="1">
    <source>
        <dbReference type="ARBA" id="ARBA00008134"/>
    </source>
</evidence>
<dbReference type="GO" id="GO:0061700">
    <property type="term" value="C:GATOR2 complex"/>
    <property type="evidence" value="ECO:0007669"/>
    <property type="project" value="TreeGrafter"/>
</dbReference>
<keyword evidence="11" id="KW-1185">Reference proteome</keyword>
<accession>A0A8E0RT43</accession>
<organism evidence="10 11">
    <name type="scientific">Fasciolopsis buskii</name>
    <dbReference type="NCBI Taxonomy" id="27845"/>
    <lineage>
        <taxon>Eukaryota</taxon>
        <taxon>Metazoa</taxon>
        <taxon>Spiralia</taxon>
        <taxon>Lophotrochozoa</taxon>
        <taxon>Platyhelminthes</taxon>
        <taxon>Trematoda</taxon>
        <taxon>Digenea</taxon>
        <taxon>Plagiorchiida</taxon>
        <taxon>Echinostomata</taxon>
        <taxon>Echinostomatoidea</taxon>
        <taxon>Fasciolidae</taxon>
        <taxon>Fasciolopsis</taxon>
    </lineage>
</organism>
<feature type="repeat" description="WD" evidence="8">
    <location>
        <begin position="108"/>
        <end position="141"/>
    </location>
</feature>
<dbReference type="GO" id="GO:0016239">
    <property type="term" value="P:positive regulation of macroautophagy"/>
    <property type="evidence" value="ECO:0007669"/>
    <property type="project" value="TreeGrafter"/>
</dbReference>
<dbReference type="InterPro" id="IPR036322">
    <property type="entry name" value="WD40_repeat_dom_sf"/>
</dbReference>
<dbReference type="GO" id="GO:0005774">
    <property type="term" value="C:vacuolar membrane"/>
    <property type="evidence" value="ECO:0007669"/>
    <property type="project" value="TreeGrafter"/>
</dbReference>
<evidence type="ECO:0000256" key="4">
    <source>
        <dbReference type="ARBA" id="ARBA00022737"/>
    </source>
</evidence>
<dbReference type="InterPro" id="IPR001680">
    <property type="entry name" value="WD40_rpt"/>
</dbReference>
<comment type="similarity">
    <text evidence="1">Belongs to the WD repeat WDR24 family.</text>
</comment>
<keyword evidence="6" id="KW-0862">Zinc</keyword>
<keyword evidence="5" id="KW-0863">Zinc-finger</keyword>